<gene>
    <name evidence="2" type="ORF">DdX_08833</name>
</gene>
<protein>
    <submittedName>
        <fullName evidence="2">Uncharacterized protein</fullName>
    </submittedName>
</protein>
<dbReference type="AlphaFoldDB" id="A0AAD4N252"/>
<name>A0AAD4N252_9BILA</name>
<organism evidence="2 3">
    <name type="scientific">Ditylenchus destructor</name>
    <dbReference type="NCBI Taxonomy" id="166010"/>
    <lineage>
        <taxon>Eukaryota</taxon>
        <taxon>Metazoa</taxon>
        <taxon>Ecdysozoa</taxon>
        <taxon>Nematoda</taxon>
        <taxon>Chromadorea</taxon>
        <taxon>Rhabditida</taxon>
        <taxon>Tylenchina</taxon>
        <taxon>Tylenchomorpha</taxon>
        <taxon>Sphaerularioidea</taxon>
        <taxon>Anguinidae</taxon>
        <taxon>Anguininae</taxon>
        <taxon>Ditylenchus</taxon>
    </lineage>
</organism>
<dbReference type="Proteomes" id="UP001201812">
    <property type="component" value="Unassembled WGS sequence"/>
</dbReference>
<accession>A0AAD4N252</accession>
<proteinExistence type="predicted"/>
<evidence type="ECO:0000256" key="1">
    <source>
        <dbReference type="SAM" id="MobiDB-lite"/>
    </source>
</evidence>
<evidence type="ECO:0000313" key="3">
    <source>
        <dbReference type="Proteomes" id="UP001201812"/>
    </source>
</evidence>
<sequence length="97" mass="10545">MTTQQAGDRGASRAARCVLRCVRARKQGVGTQLPVQPESVGGLFTRSMRQPHRHQHTPHQQCSCDEDPGPREPLGGLTGGGYTGRTGMVFTPNKMKM</sequence>
<feature type="region of interest" description="Disordered" evidence="1">
    <location>
        <begin position="49"/>
        <end position="97"/>
    </location>
</feature>
<keyword evidence="3" id="KW-1185">Reference proteome</keyword>
<evidence type="ECO:0000313" key="2">
    <source>
        <dbReference type="EMBL" id="KAI1713949.1"/>
    </source>
</evidence>
<dbReference type="EMBL" id="JAKKPZ010000014">
    <property type="protein sequence ID" value="KAI1713949.1"/>
    <property type="molecule type" value="Genomic_DNA"/>
</dbReference>
<reference evidence="2" key="1">
    <citation type="submission" date="2022-01" db="EMBL/GenBank/DDBJ databases">
        <title>Genome Sequence Resource for Two Populations of Ditylenchus destructor, the Migratory Endoparasitic Phytonematode.</title>
        <authorList>
            <person name="Zhang H."/>
            <person name="Lin R."/>
            <person name="Xie B."/>
        </authorList>
    </citation>
    <scope>NUCLEOTIDE SEQUENCE</scope>
    <source>
        <strain evidence="2">BazhouSP</strain>
    </source>
</reference>
<comment type="caution">
    <text evidence="2">The sequence shown here is derived from an EMBL/GenBank/DDBJ whole genome shotgun (WGS) entry which is preliminary data.</text>
</comment>